<evidence type="ECO:0000313" key="8">
    <source>
        <dbReference type="Proteomes" id="UP000243459"/>
    </source>
</evidence>
<evidence type="ECO:0000256" key="4">
    <source>
        <dbReference type="ARBA" id="ARBA00022755"/>
    </source>
</evidence>
<reference evidence="8" key="1">
    <citation type="journal article" date="2017" name="Nat. Commun.">
        <title>The asparagus genome sheds light on the origin and evolution of a young Y chromosome.</title>
        <authorList>
            <person name="Harkess A."/>
            <person name="Zhou J."/>
            <person name="Xu C."/>
            <person name="Bowers J.E."/>
            <person name="Van der Hulst R."/>
            <person name="Ayyampalayam S."/>
            <person name="Mercati F."/>
            <person name="Riccardi P."/>
            <person name="McKain M.R."/>
            <person name="Kakrana A."/>
            <person name="Tang H."/>
            <person name="Ray J."/>
            <person name="Groenendijk J."/>
            <person name="Arikit S."/>
            <person name="Mathioni S.M."/>
            <person name="Nakano M."/>
            <person name="Shan H."/>
            <person name="Telgmann-Rauber A."/>
            <person name="Kanno A."/>
            <person name="Yue Z."/>
            <person name="Chen H."/>
            <person name="Li W."/>
            <person name="Chen Y."/>
            <person name="Xu X."/>
            <person name="Zhang Y."/>
            <person name="Luo S."/>
            <person name="Chen H."/>
            <person name="Gao J."/>
            <person name="Mao Z."/>
            <person name="Pires J.C."/>
            <person name="Luo M."/>
            <person name="Kudrna D."/>
            <person name="Wing R.A."/>
            <person name="Meyers B.C."/>
            <person name="Yi K."/>
            <person name="Kong H."/>
            <person name="Lavrijsen P."/>
            <person name="Sunseri F."/>
            <person name="Falavigna A."/>
            <person name="Ye Y."/>
            <person name="Leebens-Mack J.H."/>
            <person name="Chen G."/>
        </authorList>
    </citation>
    <scope>NUCLEOTIDE SEQUENCE [LARGE SCALE GENOMIC DNA]</scope>
    <source>
        <strain evidence="8">cv. DH0086</strain>
    </source>
</reference>
<keyword evidence="8" id="KW-1185">Reference proteome</keyword>
<protein>
    <recommendedName>
        <fullName evidence="6">GMP synthase C-terminal domain-containing protein</fullName>
    </recommendedName>
</protein>
<dbReference type="OMA" id="EIYDSIW"/>
<name>A0A5P1FQF3_ASPOF</name>
<feature type="domain" description="GMP synthase C-terminal" evidence="6">
    <location>
        <begin position="26"/>
        <end position="95"/>
    </location>
</feature>
<evidence type="ECO:0000256" key="1">
    <source>
        <dbReference type="ARBA" id="ARBA00022598"/>
    </source>
</evidence>
<dbReference type="GO" id="GO:0005829">
    <property type="term" value="C:cytosol"/>
    <property type="evidence" value="ECO:0007669"/>
    <property type="project" value="TreeGrafter"/>
</dbReference>
<proteinExistence type="predicted"/>
<sequence length="108" mass="12773">MLRKGMHWIFYDRLIRYSFSQSRMLALYDKIWQAFTVSLPVQSVGVEGDQRTHSHVVVLRAITSEDGMTADWYYFEHKFLVEVVRKICNNVRGVKSLPRHYIKAPSYC</sequence>
<evidence type="ECO:0000256" key="3">
    <source>
        <dbReference type="ARBA" id="ARBA00022749"/>
    </source>
</evidence>
<dbReference type="SUPFAM" id="SSF54810">
    <property type="entry name" value="GMP synthetase C-terminal dimerisation domain"/>
    <property type="match status" value="1"/>
</dbReference>
<dbReference type="GO" id="GO:0005524">
    <property type="term" value="F:ATP binding"/>
    <property type="evidence" value="ECO:0007669"/>
    <property type="project" value="UniProtKB-KW"/>
</dbReference>
<accession>A0A5P1FQF3</accession>
<organism evidence="7 8">
    <name type="scientific">Asparagus officinalis</name>
    <name type="common">Garden asparagus</name>
    <dbReference type="NCBI Taxonomy" id="4686"/>
    <lineage>
        <taxon>Eukaryota</taxon>
        <taxon>Viridiplantae</taxon>
        <taxon>Streptophyta</taxon>
        <taxon>Embryophyta</taxon>
        <taxon>Tracheophyta</taxon>
        <taxon>Spermatophyta</taxon>
        <taxon>Magnoliopsida</taxon>
        <taxon>Liliopsida</taxon>
        <taxon>Asparagales</taxon>
        <taxon>Asparagaceae</taxon>
        <taxon>Asparagoideae</taxon>
        <taxon>Asparagus</taxon>
    </lineage>
</organism>
<dbReference type="InterPro" id="IPR001674">
    <property type="entry name" value="GMP_synth_C"/>
</dbReference>
<evidence type="ECO:0000259" key="6">
    <source>
        <dbReference type="Pfam" id="PF00958"/>
    </source>
</evidence>
<evidence type="ECO:0000313" key="7">
    <source>
        <dbReference type="EMBL" id="ONK79647.1"/>
    </source>
</evidence>
<keyword evidence="3" id="KW-0332">GMP biosynthesis</keyword>
<keyword evidence="5" id="KW-0067">ATP-binding</keyword>
<dbReference type="EMBL" id="CM007381">
    <property type="protein sequence ID" value="ONK79647.1"/>
    <property type="molecule type" value="Genomic_DNA"/>
</dbReference>
<evidence type="ECO:0000256" key="5">
    <source>
        <dbReference type="ARBA" id="ARBA00022840"/>
    </source>
</evidence>
<evidence type="ECO:0000256" key="2">
    <source>
        <dbReference type="ARBA" id="ARBA00022741"/>
    </source>
</evidence>
<gene>
    <name evidence="7" type="ORF">A4U43_C01F8500</name>
</gene>
<dbReference type="AlphaFoldDB" id="A0A5P1FQF3"/>
<dbReference type="Proteomes" id="UP000243459">
    <property type="component" value="Chromosome 1"/>
</dbReference>
<dbReference type="Gene3D" id="3.30.300.10">
    <property type="match status" value="1"/>
</dbReference>
<keyword evidence="1" id="KW-0436">Ligase</keyword>
<dbReference type="PANTHER" id="PTHR11922">
    <property type="entry name" value="GMP SYNTHASE-RELATED"/>
    <property type="match status" value="1"/>
</dbReference>
<dbReference type="GO" id="GO:0003921">
    <property type="term" value="F:GMP synthase activity"/>
    <property type="evidence" value="ECO:0007669"/>
    <property type="project" value="TreeGrafter"/>
</dbReference>
<dbReference type="Pfam" id="PF00958">
    <property type="entry name" value="GMP_synt_C"/>
    <property type="match status" value="1"/>
</dbReference>
<keyword evidence="2" id="KW-0547">Nucleotide-binding</keyword>
<dbReference type="Gramene" id="ONK79647">
    <property type="protein sequence ID" value="ONK79647"/>
    <property type="gene ID" value="A4U43_C01F8500"/>
</dbReference>
<keyword evidence="4" id="KW-0658">Purine biosynthesis</keyword>
<dbReference type="PANTHER" id="PTHR11922:SF2">
    <property type="entry name" value="GMP SYNTHASE [GLUTAMINE-HYDROLYZING]"/>
    <property type="match status" value="1"/>
</dbReference>